<evidence type="ECO:0000256" key="2">
    <source>
        <dbReference type="ARBA" id="ARBA00012417"/>
    </source>
</evidence>
<evidence type="ECO:0000259" key="12">
    <source>
        <dbReference type="SMART" id="SM00482"/>
    </source>
</evidence>
<dbReference type="eggNOG" id="KOG0950">
    <property type="taxonomic scope" value="Eukaryota"/>
</dbReference>
<dbReference type="EMBL" id="AGTP01011805">
    <property type="status" value="NOT_ANNOTATED_CDS"/>
    <property type="molecule type" value="Genomic_DNA"/>
</dbReference>
<dbReference type="GO" id="GO:0003887">
    <property type="term" value="F:DNA-directed DNA polymerase activity"/>
    <property type="evidence" value="ECO:0007669"/>
    <property type="project" value="UniProtKB-KW"/>
</dbReference>
<dbReference type="EMBL" id="AGTP01011806">
    <property type="status" value="NOT_ANNOTATED_CDS"/>
    <property type="molecule type" value="Genomic_DNA"/>
</dbReference>
<keyword evidence="8" id="KW-0238">DNA-binding</keyword>
<dbReference type="Ensembl" id="ENSSTOT00000001071.3">
    <property type="protein sequence ID" value="ENSSTOP00000000956.3"/>
    <property type="gene ID" value="ENSSTOG00000001059.3"/>
</dbReference>
<dbReference type="GeneTree" id="ENSGT00940000159015"/>
<protein>
    <recommendedName>
        <fullName evidence="2">DNA-directed DNA polymerase</fullName>
        <ecNumber evidence="2">2.7.7.7</ecNumber>
    </recommendedName>
</protein>
<dbReference type="PANTHER" id="PTHR10133:SF27">
    <property type="entry name" value="DNA POLYMERASE NU"/>
    <property type="match status" value="1"/>
</dbReference>
<keyword evidence="3" id="KW-0808">Transferase</keyword>
<dbReference type="EMBL" id="AGTP01011809">
    <property type="status" value="NOT_ANNOTATED_CDS"/>
    <property type="molecule type" value="Genomic_DNA"/>
</dbReference>
<dbReference type="Gene3D" id="1.10.150.20">
    <property type="entry name" value="5' to 3' exonuclease, C-terminal subdomain"/>
    <property type="match status" value="1"/>
</dbReference>
<comment type="catalytic activity">
    <reaction evidence="10">
        <text>DNA(n) + a 2'-deoxyribonucleoside 5'-triphosphate = DNA(n+1) + diphosphate</text>
        <dbReference type="Rhea" id="RHEA:22508"/>
        <dbReference type="Rhea" id="RHEA-COMP:17339"/>
        <dbReference type="Rhea" id="RHEA-COMP:17340"/>
        <dbReference type="ChEBI" id="CHEBI:33019"/>
        <dbReference type="ChEBI" id="CHEBI:61560"/>
        <dbReference type="ChEBI" id="CHEBI:173112"/>
        <dbReference type="EC" id="2.7.7.7"/>
    </reaction>
</comment>
<proteinExistence type="inferred from homology"/>
<evidence type="ECO:0000256" key="4">
    <source>
        <dbReference type="ARBA" id="ARBA00022695"/>
    </source>
</evidence>
<dbReference type="SUPFAM" id="SSF56672">
    <property type="entry name" value="DNA/RNA polymerases"/>
    <property type="match status" value="1"/>
</dbReference>
<feature type="domain" description="DNA-directed DNA polymerase family A palm" evidence="12">
    <location>
        <begin position="603"/>
        <end position="792"/>
    </location>
</feature>
<dbReference type="Gene3D" id="3.30.420.10">
    <property type="entry name" value="Ribonuclease H-like superfamily/Ribonuclease H"/>
    <property type="match status" value="1"/>
</dbReference>
<keyword evidence="9" id="KW-0234">DNA repair</keyword>
<feature type="compositionally biased region" description="Basic and acidic residues" evidence="11">
    <location>
        <begin position="58"/>
        <end position="72"/>
    </location>
</feature>
<dbReference type="GO" id="GO:0003677">
    <property type="term" value="F:DNA binding"/>
    <property type="evidence" value="ECO:0007669"/>
    <property type="project" value="UniProtKB-KW"/>
</dbReference>
<dbReference type="EMBL" id="AGTP01011804">
    <property type="status" value="NOT_ANNOTATED_CDS"/>
    <property type="molecule type" value="Genomic_DNA"/>
</dbReference>
<dbReference type="PANTHER" id="PTHR10133">
    <property type="entry name" value="DNA POLYMERASE I"/>
    <property type="match status" value="1"/>
</dbReference>
<dbReference type="AlphaFoldDB" id="I3LXX1"/>
<dbReference type="SMART" id="SM00482">
    <property type="entry name" value="POLAc"/>
    <property type="match status" value="1"/>
</dbReference>
<dbReference type="Gene3D" id="3.30.70.370">
    <property type="match status" value="1"/>
</dbReference>
<evidence type="ECO:0000256" key="11">
    <source>
        <dbReference type="SAM" id="MobiDB-lite"/>
    </source>
</evidence>
<evidence type="ECO:0000256" key="3">
    <source>
        <dbReference type="ARBA" id="ARBA00022679"/>
    </source>
</evidence>
<evidence type="ECO:0000256" key="5">
    <source>
        <dbReference type="ARBA" id="ARBA00022705"/>
    </source>
</evidence>
<evidence type="ECO:0000256" key="9">
    <source>
        <dbReference type="ARBA" id="ARBA00023204"/>
    </source>
</evidence>
<keyword evidence="7" id="KW-0239">DNA-directed DNA polymerase</keyword>
<gene>
    <name evidence="13" type="primary">POLN</name>
</gene>
<dbReference type="InterPro" id="IPR001098">
    <property type="entry name" value="DNA-dir_DNA_pol_A_palm_dom"/>
</dbReference>
<dbReference type="FunFam" id="3.30.70.370:FF:000008">
    <property type="entry name" value="DNA polymerase nu"/>
    <property type="match status" value="1"/>
</dbReference>
<dbReference type="HOGENOM" id="CLU_015708_0_0_1"/>
<dbReference type="Proteomes" id="UP000005215">
    <property type="component" value="Unassembled WGS sequence"/>
</dbReference>
<keyword evidence="4" id="KW-0548">Nucleotidyltransferase</keyword>
<name>I3LXX1_ICTTR</name>
<evidence type="ECO:0000256" key="1">
    <source>
        <dbReference type="ARBA" id="ARBA00007705"/>
    </source>
</evidence>
<dbReference type="PRINTS" id="PR00868">
    <property type="entry name" value="DNAPOLI"/>
</dbReference>
<evidence type="ECO:0000256" key="10">
    <source>
        <dbReference type="ARBA" id="ARBA00049244"/>
    </source>
</evidence>
<dbReference type="InterPro" id="IPR043502">
    <property type="entry name" value="DNA/RNA_pol_sf"/>
</dbReference>
<reference evidence="13" key="2">
    <citation type="submission" date="2025-08" db="UniProtKB">
        <authorList>
            <consortium name="Ensembl"/>
        </authorList>
    </citation>
    <scope>IDENTIFICATION</scope>
</reference>
<dbReference type="EC" id="2.7.7.7" evidence="2"/>
<evidence type="ECO:0000313" key="13">
    <source>
        <dbReference type="Ensembl" id="ENSSTOP00000000956.3"/>
    </source>
</evidence>
<dbReference type="InterPro" id="IPR036397">
    <property type="entry name" value="RNaseH_sf"/>
</dbReference>
<evidence type="ECO:0000313" key="14">
    <source>
        <dbReference type="Proteomes" id="UP000005215"/>
    </source>
</evidence>
<dbReference type="EMBL" id="AGTP01011802">
    <property type="status" value="NOT_ANNOTATED_CDS"/>
    <property type="molecule type" value="Genomic_DNA"/>
</dbReference>
<dbReference type="EMBL" id="AGTP01011807">
    <property type="status" value="NOT_ANNOTATED_CDS"/>
    <property type="molecule type" value="Genomic_DNA"/>
</dbReference>
<organism evidence="13 14">
    <name type="scientific">Ictidomys tridecemlineatus</name>
    <name type="common">Thirteen-lined ground squirrel</name>
    <name type="synonym">Spermophilus tridecemlineatus</name>
    <dbReference type="NCBI Taxonomy" id="43179"/>
    <lineage>
        <taxon>Eukaryota</taxon>
        <taxon>Metazoa</taxon>
        <taxon>Chordata</taxon>
        <taxon>Craniata</taxon>
        <taxon>Vertebrata</taxon>
        <taxon>Euteleostomi</taxon>
        <taxon>Mammalia</taxon>
        <taxon>Eutheria</taxon>
        <taxon>Euarchontoglires</taxon>
        <taxon>Glires</taxon>
        <taxon>Rodentia</taxon>
        <taxon>Sciuromorpha</taxon>
        <taxon>Sciuridae</taxon>
        <taxon>Xerinae</taxon>
        <taxon>Marmotini</taxon>
        <taxon>Ictidomys</taxon>
    </lineage>
</organism>
<reference evidence="14" key="1">
    <citation type="submission" date="2011-11" db="EMBL/GenBank/DDBJ databases">
        <title>The Draft Genome of Spermophilus tridecemlineatus.</title>
        <authorList>
            <consortium name="The Broad Institute Genome Assembly &amp; Analysis Group"/>
            <consortium name="Computational R&amp;D Group"/>
            <consortium name="and Sequencing Platform"/>
            <person name="Di Palma F."/>
            <person name="Alfoldi J."/>
            <person name="Johnson J."/>
            <person name="Berlin A."/>
            <person name="Gnerre S."/>
            <person name="Jaffe D."/>
            <person name="MacCallum I."/>
            <person name="Young S."/>
            <person name="Walker B.J."/>
            <person name="Lindblad-Toh K."/>
        </authorList>
    </citation>
    <scope>NUCLEOTIDE SEQUENCE [LARGE SCALE GENOMIC DNA]</scope>
</reference>
<keyword evidence="5" id="KW-0235">DNA replication</keyword>
<dbReference type="FunFam" id="1.20.1060.10:FF:000001">
    <property type="entry name" value="DNA polymerase I"/>
    <property type="match status" value="1"/>
</dbReference>
<dbReference type="GO" id="GO:0000724">
    <property type="term" value="P:double-strand break repair via homologous recombination"/>
    <property type="evidence" value="ECO:0007669"/>
    <property type="project" value="Ensembl"/>
</dbReference>
<dbReference type="EMBL" id="AGTP01011808">
    <property type="status" value="NOT_ANNOTATED_CDS"/>
    <property type="molecule type" value="Genomic_DNA"/>
</dbReference>
<dbReference type="GO" id="GO:0036297">
    <property type="term" value="P:interstrand cross-link repair"/>
    <property type="evidence" value="ECO:0007669"/>
    <property type="project" value="Ensembl"/>
</dbReference>
<dbReference type="EMBL" id="AGTP01011801">
    <property type="status" value="NOT_ANNOTATED_CDS"/>
    <property type="molecule type" value="Genomic_DNA"/>
</dbReference>
<dbReference type="CDD" id="cd08638">
    <property type="entry name" value="DNA_pol_A_theta"/>
    <property type="match status" value="1"/>
</dbReference>
<dbReference type="InterPro" id="IPR040940">
    <property type="entry name" value="DNA_pol_P_Exo"/>
</dbReference>
<accession>I3LXX1</accession>
<dbReference type="Gene3D" id="1.20.1060.10">
    <property type="entry name" value="Taq DNA Polymerase, Chain T, domain 4"/>
    <property type="match status" value="1"/>
</dbReference>
<dbReference type="FunCoup" id="I3LXX1">
    <property type="interactions" value="130"/>
</dbReference>
<dbReference type="Pfam" id="PF00476">
    <property type="entry name" value="DNA_pol_A"/>
    <property type="match status" value="2"/>
</dbReference>
<dbReference type="InterPro" id="IPR002298">
    <property type="entry name" value="DNA_polymerase_A"/>
</dbReference>
<dbReference type="Pfam" id="PF18049">
    <property type="entry name" value="DNA_pol_P_Exo"/>
    <property type="match status" value="1"/>
</dbReference>
<dbReference type="GO" id="GO:0005654">
    <property type="term" value="C:nucleoplasm"/>
    <property type="evidence" value="ECO:0007669"/>
    <property type="project" value="Ensembl"/>
</dbReference>
<keyword evidence="6" id="KW-0227">DNA damage</keyword>
<keyword evidence="14" id="KW-1185">Reference proteome</keyword>
<comment type="similarity">
    <text evidence="1">Belongs to the DNA polymerase type-A family.</text>
</comment>
<sequence length="843" mass="94359">MENCETCVGFDLSKIPLSTIARKIMCALHSVDLVDSKNWGESTKIVKPINKSSVKDAVILKDGKNQSLEKKNPKSLTGQTSRGSTKPSPHSSSTGLTGQLPADQKQKNISSLASSRCSVPHCDQEASDLQKMEHKKKHFLNENINNENKESMNLKRKHIMYSNSSEKISKYLALEENAGEVKAQLNSGNSRTFKKYLCDIRYLDDQSKNQLMEMLKQAAALVVTLMYKDGSTQLITDQAQTSSVKGIVMLLKSQVDNLETLACGALEVGFMSQGQCIYIHTELSSLWGQEQEAYHLFARNMLFQTLKCKCPVICFNAKDFVRIVLQFFGDDGSWKHVADFVGLDPRIAAWLIDPSDGTPSFEDLVAKHLEKSFSVKVSSTCGNSSSNIKNKNIHMNLNTLYRLTMDLCSKLKARHFIMCSGCTRAVCPLAPVLARLMENHKIQVNKEEMERTSILLGARLKELEQEAHFIAGERFLIMSNNQLREILFGKLKLHLLSPRKSLPKTGPQQHLSTSEAVLSSLQDLHPLPKTILEYRQIHKIKSTFIDGLLACMKKGSISSKWNQTGTVTGRLSATHPNIQGISKHSIQIAKPLNFKGKEDETFTISPRTLLVSSRGHIFLAADFSQIELRILAHLSGDPELLKLFQESERDDVFSTLSSYFPVHFPKIPVLQDFHLNNKIQEIFYEKVVGSEKITVLYILSSLPEVLSSKCSRYVASIMGRRRPLPRIHARDHQLRAQAERQAVNFMVQGSAADLCKMAMIRIFSAVATSPTLTARLVAQIHDELLFEVEDTQVPEFAALVRGTMESLQQIQDPELQLQVPLKVSLSAGRSWGHLVPLQEALDS</sequence>
<feature type="region of interest" description="Disordered" evidence="11">
    <location>
        <begin position="57"/>
        <end position="115"/>
    </location>
</feature>
<evidence type="ECO:0000256" key="8">
    <source>
        <dbReference type="ARBA" id="ARBA00023125"/>
    </source>
</evidence>
<dbReference type="EMBL" id="AGTP01011803">
    <property type="status" value="NOT_ANNOTATED_CDS"/>
    <property type="molecule type" value="Genomic_DNA"/>
</dbReference>
<reference evidence="13" key="3">
    <citation type="submission" date="2025-09" db="UniProtKB">
        <authorList>
            <consortium name="Ensembl"/>
        </authorList>
    </citation>
    <scope>IDENTIFICATION</scope>
</reference>
<evidence type="ECO:0000256" key="7">
    <source>
        <dbReference type="ARBA" id="ARBA00022932"/>
    </source>
</evidence>
<evidence type="ECO:0000256" key="6">
    <source>
        <dbReference type="ARBA" id="ARBA00022763"/>
    </source>
</evidence>
<dbReference type="GO" id="GO:0019985">
    <property type="term" value="P:translesion synthesis"/>
    <property type="evidence" value="ECO:0007669"/>
    <property type="project" value="Ensembl"/>
</dbReference>
<dbReference type="GO" id="GO:0030332">
    <property type="term" value="F:cyclin binding"/>
    <property type="evidence" value="ECO:0007669"/>
    <property type="project" value="Ensembl"/>
</dbReference>
<dbReference type="InParanoid" id="I3LXX1"/>
<dbReference type="GO" id="GO:0006261">
    <property type="term" value="P:DNA-templated DNA replication"/>
    <property type="evidence" value="ECO:0007669"/>
    <property type="project" value="InterPro"/>
</dbReference>
<feature type="compositionally biased region" description="Polar residues" evidence="11">
    <location>
        <begin position="74"/>
        <end position="97"/>
    </location>
</feature>
<dbReference type="STRING" id="43179.ENSSTOP00000000956"/>